<keyword evidence="3" id="KW-1185">Reference proteome</keyword>
<evidence type="ECO:0000259" key="1">
    <source>
        <dbReference type="Pfam" id="PF05685"/>
    </source>
</evidence>
<dbReference type="InterPro" id="IPR012296">
    <property type="entry name" value="Nuclease_put_TT1808"/>
</dbReference>
<evidence type="ECO:0000313" key="3">
    <source>
        <dbReference type="Proteomes" id="UP000649573"/>
    </source>
</evidence>
<feature type="domain" description="Putative restriction endonuclease" evidence="1">
    <location>
        <begin position="26"/>
        <end position="168"/>
    </location>
</feature>
<protein>
    <recommendedName>
        <fullName evidence="1">Putative restriction endonuclease domain-containing protein</fullName>
    </recommendedName>
</protein>
<dbReference type="EMBL" id="BMRE01000019">
    <property type="protein sequence ID" value="GGU47101.1"/>
    <property type="molecule type" value="Genomic_DNA"/>
</dbReference>
<dbReference type="SUPFAM" id="SSF52980">
    <property type="entry name" value="Restriction endonuclease-like"/>
    <property type="match status" value="1"/>
</dbReference>
<dbReference type="Proteomes" id="UP000649573">
    <property type="component" value="Unassembled WGS sequence"/>
</dbReference>
<evidence type="ECO:0000313" key="2">
    <source>
        <dbReference type="EMBL" id="GGU47101.1"/>
    </source>
</evidence>
<sequence>MTAASDLAHPIGPHTVEEWRTAEHPDDGSRLELIWGYYHVSPPPGGPHQFASGALYRALWQAVEGNDRLHAVSGVGVEISTAIRTALIPDVALLNTLPTTTSFPASALILAVEVWSPGNSAHERETKVAGYATAGVPYLWTVDLHAIRRTATLRAYELVGGVYRERTPVPLSGDDMRVALPGPVEVSIDLATLVP</sequence>
<reference evidence="3" key="1">
    <citation type="journal article" date="2019" name="Int. J. Syst. Evol. Microbiol.">
        <title>The Global Catalogue of Microorganisms (GCM) 10K type strain sequencing project: providing services to taxonomists for standard genome sequencing and annotation.</title>
        <authorList>
            <consortium name="The Broad Institute Genomics Platform"/>
            <consortium name="The Broad Institute Genome Sequencing Center for Infectious Disease"/>
            <person name="Wu L."/>
            <person name="Ma J."/>
        </authorList>
    </citation>
    <scope>NUCLEOTIDE SEQUENCE [LARGE SCALE GENOMIC DNA]</scope>
    <source>
        <strain evidence="3">JCM 3296</strain>
    </source>
</reference>
<proteinExistence type="predicted"/>
<dbReference type="InterPro" id="IPR011335">
    <property type="entry name" value="Restrct_endonuc-II-like"/>
</dbReference>
<dbReference type="Gene3D" id="3.90.1570.10">
    <property type="entry name" value="tt1808, chain A"/>
    <property type="match status" value="1"/>
</dbReference>
<dbReference type="InterPro" id="IPR008538">
    <property type="entry name" value="Uma2"/>
</dbReference>
<name>A0ABQ2UQR5_9PSEU</name>
<accession>A0ABQ2UQR5</accession>
<organism evidence="2 3">
    <name type="scientific">Lentzea flava</name>
    <dbReference type="NCBI Taxonomy" id="103732"/>
    <lineage>
        <taxon>Bacteria</taxon>
        <taxon>Bacillati</taxon>
        <taxon>Actinomycetota</taxon>
        <taxon>Actinomycetes</taxon>
        <taxon>Pseudonocardiales</taxon>
        <taxon>Pseudonocardiaceae</taxon>
        <taxon>Lentzea</taxon>
    </lineage>
</organism>
<dbReference type="Pfam" id="PF05685">
    <property type="entry name" value="Uma2"/>
    <property type="match status" value="1"/>
</dbReference>
<gene>
    <name evidence="2" type="ORF">GCM10010178_44560</name>
</gene>
<dbReference type="CDD" id="cd06260">
    <property type="entry name" value="DUF820-like"/>
    <property type="match status" value="1"/>
</dbReference>
<comment type="caution">
    <text evidence="2">The sequence shown here is derived from an EMBL/GenBank/DDBJ whole genome shotgun (WGS) entry which is preliminary data.</text>
</comment>
<dbReference type="RefSeq" id="WP_189255641.1">
    <property type="nucleotide sequence ID" value="NZ_BMRE01000019.1"/>
</dbReference>